<organism evidence="1 2">
    <name type="scientific">Macrostomum lignano</name>
    <dbReference type="NCBI Taxonomy" id="282301"/>
    <lineage>
        <taxon>Eukaryota</taxon>
        <taxon>Metazoa</taxon>
        <taxon>Spiralia</taxon>
        <taxon>Lophotrochozoa</taxon>
        <taxon>Platyhelminthes</taxon>
        <taxon>Rhabditophora</taxon>
        <taxon>Macrostomorpha</taxon>
        <taxon>Macrostomida</taxon>
        <taxon>Macrostomidae</taxon>
        <taxon>Macrostomum</taxon>
    </lineage>
</organism>
<dbReference type="WBParaSite" id="maker-uti_cns_0019256-snap-gene-0.3-mRNA-1">
    <property type="protein sequence ID" value="maker-uti_cns_0019256-snap-gene-0.3-mRNA-1"/>
    <property type="gene ID" value="maker-uti_cns_0019256-snap-gene-0.3"/>
</dbReference>
<proteinExistence type="predicted"/>
<name>A0A1I8IX21_9PLAT</name>
<evidence type="ECO:0000313" key="1">
    <source>
        <dbReference type="Proteomes" id="UP000095280"/>
    </source>
</evidence>
<dbReference type="Proteomes" id="UP000095280">
    <property type="component" value="Unplaced"/>
</dbReference>
<keyword evidence="1" id="KW-1185">Reference proteome</keyword>
<dbReference type="AlphaFoldDB" id="A0A1I8IX21"/>
<accession>A0A1I8IX21</accession>
<sequence length="306" mass="34427">STGAITRSTWSPRGQLPPLLVPSWPYSTEQPPFSWNGLSFLDWKPDTRQSLSLLLSMNWIMSLTHSDTGFRAMLASARSCSTIFFCWAMDDIFGRTVEKVVALLSVAMTTVQEAAISGVLPQQPQVCTEFIGSQGWRDDSFCFTSPFYPAQYPNNTDCIKVIQECQLRYRIHSGRQQLLTSSKQFGSILAPSAQKDAAVECTADFSALPQGSKDFQPVCDNLADWTLMAATRRLVVRLDCQESGHSLRRLLQLAVTRLSLPVRHGIRLRRRSLHRLETAVQRYAKLSGRRGRRKRLSWRRGAVGDA</sequence>
<dbReference type="InterPro" id="IPR035914">
    <property type="entry name" value="Sperma_CUB_dom_sf"/>
</dbReference>
<reference evidence="2" key="1">
    <citation type="submission" date="2016-11" db="UniProtKB">
        <authorList>
            <consortium name="WormBaseParasite"/>
        </authorList>
    </citation>
    <scope>IDENTIFICATION</scope>
</reference>
<evidence type="ECO:0000313" key="2">
    <source>
        <dbReference type="WBParaSite" id="maker-uti_cns_0019256-snap-gene-0.3-mRNA-1"/>
    </source>
</evidence>
<dbReference type="Gene3D" id="2.60.120.290">
    <property type="entry name" value="Spermadhesin, CUB domain"/>
    <property type="match status" value="1"/>
</dbReference>
<protein>
    <submittedName>
        <fullName evidence="2">CUB domain-containing protein</fullName>
    </submittedName>
</protein>